<feature type="domain" description="PAS" evidence="6">
    <location>
        <begin position="37"/>
        <end position="82"/>
    </location>
</feature>
<evidence type="ECO:0000256" key="4">
    <source>
        <dbReference type="ARBA" id="ARBA00022679"/>
    </source>
</evidence>
<dbReference type="Gene3D" id="3.30.450.20">
    <property type="entry name" value="PAS domain"/>
    <property type="match status" value="1"/>
</dbReference>
<dbReference type="InterPro" id="IPR013655">
    <property type="entry name" value="PAS_fold_3"/>
</dbReference>
<dbReference type="Pfam" id="PF08447">
    <property type="entry name" value="PAS_3"/>
    <property type="match status" value="1"/>
</dbReference>
<keyword evidence="4" id="KW-0808">Transferase</keyword>
<evidence type="ECO:0000256" key="3">
    <source>
        <dbReference type="ARBA" id="ARBA00022553"/>
    </source>
</evidence>
<dbReference type="AlphaFoldDB" id="A0A7Z0IIS3"/>
<evidence type="ECO:0000259" key="6">
    <source>
        <dbReference type="PROSITE" id="PS50112"/>
    </source>
</evidence>
<feature type="domain" description="ANTAR" evidence="7">
    <location>
        <begin position="131"/>
        <end position="192"/>
    </location>
</feature>
<dbReference type="RefSeq" id="WP_179429048.1">
    <property type="nucleotide sequence ID" value="NZ_JACBZP010000001.1"/>
</dbReference>
<dbReference type="CDD" id="cd00130">
    <property type="entry name" value="PAS"/>
    <property type="match status" value="1"/>
</dbReference>
<dbReference type="PANTHER" id="PTHR43304">
    <property type="entry name" value="PHYTOCHROME-LIKE PROTEIN CPH1"/>
    <property type="match status" value="1"/>
</dbReference>
<proteinExistence type="predicted"/>
<dbReference type="SMART" id="SM01012">
    <property type="entry name" value="ANTAR"/>
    <property type="match status" value="1"/>
</dbReference>
<evidence type="ECO:0000256" key="1">
    <source>
        <dbReference type="ARBA" id="ARBA00000085"/>
    </source>
</evidence>
<accession>A0A7Z0IIS3</accession>
<evidence type="ECO:0000313" key="8">
    <source>
        <dbReference type="EMBL" id="NYI68749.1"/>
    </source>
</evidence>
<keyword evidence="9" id="KW-1185">Reference proteome</keyword>
<dbReference type="PANTHER" id="PTHR43304:SF1">
    <property type="entry name" value="PAC DOMAIN-CONTAINING PROTEIN"/>
    <property type="match status" value="1"/>
</dbReference>
<gene>
    <name evidence="8" type="ORF">BJY26_003055</name>
</gene>
<dbReference type="GO" id="GO:0004673">
    <property type="term" value="F:protein histidine kinase activity"/>
    <property type="evidence" value="ECO:0007669"/>
    <property type="project" value="UniProtKB-EC"/>
</dbReference>
<dbReference type="Pfam" id="PF03861">
    <property type="entry name" value="ANTAR"/>
    <property type="match status" value="1"/>
</dbReference>
<dbReference type="SUPFAM" id="SSF55785">
    <property type="entry name" value="PYP-like sensor domain (PAS domain)"/>
    <property type="match status" value="1"/>
</dbReference>
<evidence type="ECO:0000313" key="9">
    <source>
        <dbReference type="Proteomes" id="UP000539111"/>
    </source>
</evidence>
<protein>
    <recommendedName>
        <fullName evidence="2">histidine kinase</fullName>
        <ecNumber evidence="2">2.7.13.3</ecNumber>
    </recommendedName>
</protein>
<dbReference type="PROSITE" id="PS50921">
    <property type="entry name" value="ANTAR"/>
    <property type="match status" value="1"/>
</dbReference>
<dbReference type="EC" id="2.7.13.3" evidence="2"/>
<organism evidence="8 9">
    <name type="scientific">Spelaeicoccus albus</name>
    <dbReference type="NCBI Taxonomy" id="1280376"/>
    <lineage>
        <taxon>Bacteria</taxon>
        <taxon>Bacillati</taxon>
        <taxon>Actinomycetota</taxon>
        <taxon>Actinomycetes</taxon>
        <taxon>Micrococcales</taxon>
        <taxon>Brevibacteriaceae</taxon>
        <taxon>Spelaeicoccus</taxon>
    </lineage>
</organism>
<comment type="catalytic activity">
    <reaction evidence="1">
        <text>ATP + protein L-histidine = ADP + protein N-phospho-L-histidine.</text>
        <dbReference type="EC" id="2.7.13.3"/>
    </reaction>
</comment>
<dbReference type="Proteomes" id="UP000539111">
    <property type="component" value="Unassembled WGS sequence"/>
</dbReference>
<comment type="caution">
    <text evidence="8">The sequence shown here is derived from an EMBL/GenBank/DDBJ whole genome shotgun (WGS) entry which is preliminary data.</text>
</comment>
<dbReference type="NCBIfam" id="TIGR00229">
    <property type="entry name" value="sensory_box"/>
    <property type="match status" value="1"/>
</dbReference>
<reference evidence="8 9" key="1">
    <citation type="submission" date="2020-07" db="EMBL/GenBank/DDBJ databases">
        <title>Sequencing the genomes of 1000 actinobacteria strains.</title>
        <authorList>
            <person name="Klenk H.-P."/>
        </authorList>
    </citation>
    <scope>NUCLEOTIDE SEQUENCE [LARGE SCALE GENOMIC DNA]</scope>
    <source>
        <strain evidence="8 9">DSM 26341</strain>
    </source>
</reference>
<dbReference type="InterPro" id="IPR005561">
    <property type="entry name" value="ANTAR"/>
</dbReference>
<dbReference type="EMBL" id="JACBZP010000001">
    <property type="protein sequence ID" value="NYI68749.1"/>
    <property type="molecule type" value="Genomic_DNA"/>
</dbReference>
<dbReference type="Gene3D" id="1.10.10.10">
    <property type="entry name" value="Winged helix-like DNA-binding domain superfamily/Winged helix DNA-binding domain"/>
    <property type="match status" value="1"/>
</dbReference>
<evidence type="ECO:0000259" key="7">
    <source>
        <dbReference type="PROSITE" id="PS50921"/>
    </source>
</evidence>
<dbReference type="InterPro" id="IPR052162">
    <property type="entry name" value="Sensor_kinase/Photoreceptor"/>
</dbReference>
<sequence length="217" mass="23399">MSSRLALTNAYSYVLEGATGFQAGAFQYDAVADRWDWSDDVYEIHGFTRGEIVPTTKLVLAHKHPDDRAPFEAVLRNALTGGSPVVSHHRIVDAHGATRYIMMVAEGTYSTSGDVIGLSGYFIDLTAVREHETRAVADEAVARSAEHRGIIEQAKGWLMATRGVDAEAAFTILSEISQSSNTKLFAVAEALIHHVEAESVPAAGRNSRPVASTTGSR</sequence>
<name>A0A7Z0IIS3_9MICO</name>
<keyword evidence="5" id="KW-0418">Kinase</keyword>
<evidence type="ECO:0000256" key="5">
    <source>
        <dbReference type="ARBA" id="ARBA00022777"/>
    </source>
</evidence>
<dbReference type="InterPro" id="IPR036388">
    <property type="entry name" value="WH-like_DNA-bd_sf"/>
</dbReference>
<dbReference type="InterPro" id="IPR035965">
    <property type="entry name" value="PAS-like_dom_sf"/>
</dbReference>
<dbReference type="PROSITE" id="PS50112">
    <property type="entry name" value="PAS"/>
    <property type="match status" value="1"/>
</dbReference>
<keyword evidence="3" id="KW-0597">Phosphoprotein</keyword>
<dbReference type="GO" id="GO:0003723">
    <property type="term" value="F:RNA binding"/>
    <property type="evidence" value="ECO:0007669"/>
    <property type="project" value="InterPro"/>
</dbReference>
<evidence type="ECO:0000256" key="2">
    <source>
        <dbReference type="ARBA" id="ARBA00012438"/>
    </source>
</evidence>
<dbReference type="InterPro" id="IPR000014">
    <property type="entry name" value="PAS"/>
</dbReference>